<evidence type="ECO:0000256" key="6">
    <source>
        <dbReference type="SAM" id="Phobius"/>
    </source>
</evidence>
<gene>
    <name evidence="8" type="ORF">GCK72_016491</name>
</gene>
<keyword evidence="2 4" id="KW-0863">Zinc-finger</keyword>
<keyword evidence="6" id="KW-1133">Transmembrane helix</keyword>
<evidence type="ECO:0000256" key="5">
    <source>
        <dbReference type="SAM" id="MobiDB-lite"/>
    </source>
</evidence>
<keyword evidence="1" id="KW-0479">Metal-binding</keyword>
<dbReference type="SUPFAM" id="SSF57850">
    <property type="entry name" value="RING/U-box"/>
    <property type="match status" value="1"/>
</dbReference>
<dbReference type="InterPro" id="IPR017907">
    <property type="entry name" value="Znf_RING_CS"/>
</dbReference>
<keyword evidence="6" id="KW-0472">Membrane</keyword>
<evidence type="ECO:0000259" key="7">
    <source>
        <dbReference type="PROSITE" id="PS50089"/>
    </source>
</evidence>
<feature type="domain" description="RING-type" evidence="7">
    <location>
        <begin position="108"/>
        <end position="153"/>
    </location>
</feature>
<keyword evidence="6" id="KW-0812">Transmembrane</keyword>
<name>A0A6A5G4U6_CAERE</name>
<evidence type="ECO:0000313" key="8">
    <source>
        <dbReference type="EMBL" id="KAF1749946.1"/>
    </source>
</evidence>
<dbReference type="PROSITE" id="PS50089">
    <property type="entry name" value="ZF_RING_2"/>
    <property type="match status" value="1"/>
</dbReference>
<feature type="transmembrane region" description="Helical" evidence="6">
    <location>
        <begin position="12"/>
        <end position="35"/>
    </location>
</feature>
<evidence type="ECO:0000256" key="3">
    <source>
        <dbReference type="ARBA" id="ARBA00022833"/>
    </source>
</evidence>
<evidence type="ECO:0000256" key="4">
    <source>
        <dbReference type="PROSITE-ProRule" id="PRU00175"/>
    </source>
</evidence>
<reference evidence="8 9" key="1">
    <citation type="submission" date="2019-12" db="EMBL/GenBank/DDBJ databases">
        <title>Chromosome-level assembly of the Caenorhabditis remanei genome.</title>
        <authorList>
            <person name="Teterina A.A."/>
            <person name="Willis J.H."/>
            <person name="Phillips P.C."/>
        </authorList>
    </citation>
    <scope>NUCLEOTIDE SEQUENCE [LARGE SCALE GENOMIC DNA]</scope>
    <source>
        <strain evidence="8 9">PX506</strain>
        <tissue evidence="8">Whole organism</tissue>
    </source>
</reference>
<dbReference type="GO" id="GO:0008270">
    <property type="term" value="F:zinc ion binding"/>
    <property type="evidence" value="ECO:0007669"/>
    <property type="project" value="UniProtKB-KW"/>
</dbReference>
<dbReference type="AlphaFoldDB" id="A0A6A5G4U6"/>
<evidence type="ECO:0000256" key="2">
    <source>
        <dbReference type="ARBA" id="ARBA00022771"/>
    </source>
</evidence>
<dbReference type="Proteomes" id="UP000483820">
    <property type="component" value="Chromosome V"/>
</dbReference>
<dbReference type="InterPro" id="IPR013083">
    <property type="entry name" value="Znf_RING/FYVE/PHD"/>
</dbReference>
<comment type="caution">
    <text evidence="8">The sequence shown here is derived from an EMBL/GenBank/DDBJ whole genome shotgun (WGS) entry which is preliminary data.</text>
</comment>
<protein>
    <recommendedName>
        <fullName evidence="7">RING-type domain-containing protein</fullName>
    </recommendedName>
</protein>
<dbReference type="EMBL" id="WUAV01000005">
    <property type="protein sequence ID" value="KAF1749946.1"/>
    <property type="molecule type" value="Genomic_DNA"/>
</dbReference>
<dbReference type="PROSITE" id="PS00518">
    <property type="entry name" value="ZF_RING_1"/>
    <property type="match status" value="1"/>
</dbReference>
<dbReference type="RefSeq" id="XP_053580441.1">
    <property type="nucleotide sequence ID" value="XM_053731528.1"/>
</dbReference>
<proteinExistence type="predicted"/>
<dbReference type="CTD" id="9813233"/>
<dbReference type="InterPro" id="IPR001841">
    <property type="entry name" value="Znf_RING"/>
</dbReference>
<evidence type="ECO:0000256" key="1">
    <source>
        <dbReference type="ARBA" id="ARBA00022723"/>
    </source>
</evidence>
<evidence type="ECO:0000313" key="9">
    <source>
        <dbReference type="Proteomes" id="UP000483820"/>
    </source>
</evidence>
<dbReference type="Gene3D" id="3.30.40.10">
    <property type="entry name" value="Zinc/RING finger domain, C3HC4 (zinc finger)"/>
    <property type="match status" value="1"/>
</dbReference>
<accession>A0A6A5G4U6</accession>
<organism evidence="8 9">
    <name type="scientific">Caenorhabditis remanei</name>
    <name type="common">Caenorhabditis vulgaris</name>
    <dbReference type="NCBI Taxonomy" id="31234"/>
    <lineage>
        <taxon>Eukaryota</taxon>
        <taxon>Metazoa</taxon>
        <taxon>Ecdysozoa</taxon>
        <taxon>Nematoda</taxon>
        <taxon>Chromadorea</taxon>
        <taxon>Rhabditida</taxon>
        <taxon>Rhabditina</taxon>
        <taxon>Rhabditomorpha</taxon>
        <taxon>Rhabditoidea</taxon>
        <taxon>Rhabditidae</taxon>
        <taxon>Peloderinae</taxon>
        <taxon>Caenorhabditis</taxon>
    </lineage>
</organism>
<keyword evidence="3" id="KW-0862">Zinc</keyword>
<sequence length="253" mass="27901">MVSTTQYSFHDKITWLIGILNFLVTIVAIISSSAFENPKKLGIPICEFVFSLMCATTMLEFVRVARGFIKLRRPSDDEMFEMETLNPLMVQLEEANVQEELVAKKPYCEMCMEEYRYPPGPKVMAICGHTVCEYCADKYLSDSSNELNTCCPLGLKTEQDNAIEPASAPELSASGPAPEPSAIESALESAPESAPDISTPGIDPEPSANGIAKEPAPSSTHFLKVFSSLVQKGKLWFPETSFKNLRSPNFGLW</sequence>
<dbReference type="KEGG" id="crq:GCK72_016491"/>
<dbReference type="GeneID" id="9813233"/>
<feature type="region of interest" description="Disordered" evidence="5">
    <location>
        <begin position="167"/>
        <end position="215"/>
    </location>
</feature>